<dbReference type="InterPro" id="IPR012337">
    <property type="entry name" value="RNaseH-like_sf"/>
</dbReference>
<dbReference type="SUPFAM" id="SSF53098">
    <property type="entry name" value="Ribonuclease H-like"/>
    <property type="match status" value="1"/>
</dbReference>
<evidence type="ECO:0000313" key="2">
    <source>
        <dbReference type="EnsemblMetazoa" id="CLYHEMP026363.1"/>
    </source>
</evidence>
<dbReference type="OrthoDB" id="6117557at2759"/>
<dbReference type="PANTHER" id="PTHR46791">
    <property type="entry name" value="EXPRESSED PROTEIN"/>
    <property type="match status" value="1"/>
</dbReference>
<dbReference type="InterPro" id="IPR001584">
    <property type="entry name" value="Integrase_cat-core"/>
</dbReference>
<dbReference type="PROSITE" id="PS50994">
    <property type="entry name" value="INTEGRASE"/>
    <property type="match status" value="1"/>
</dbReference>
<dbReference type="GeneID" id="136815751"/>
<dbReference type="InterPro" id="IPR058913">
    <property type="entry name" value="Integrase_dom_put"/>
</dbReference>
<dbReference type="InterPro" id="IPR036397">
    <property type="entry name" value="RNaseH_sf"/>
</dbReference>
<dbReference type="PANTHER" id="PTHR46791:SF5">
    <property type="entry name" value="CLR5 DOMAIN-CONTAINING PROTEIN-RELATED"/>
    <property type="match status" value="1"/>
</dbReference>
<name>A0A7M5XMX1_9CNID</name>
<proteinExistence type="predicted"/>
<dbReference type="Pfam" id="PF24764">
    <property type="entry name" value="rva_4"/>
    <property type="match status" value="1"/>
</dbReference>
<dbReference type="AlphaFoldDB" id="A0A7M5XMX1"/>
<evidence type="ECO:0000259" key="1">
    <source>
        <dbReference type="PROSITE" id="PS50994"/>
    </source>
</evidence>
<reference evidence="2" key="1">
    <citation type="submission" date="2021-01" db="UniProtKB">
        <authorList>
            <consortium name="EnsemblMetazoa"/>
        </authorList>
    </citation>
    <scope>IDENTIFICATION</scope>
</reference>
<dbReference type="Gene3D" id="3.30.420.10">
    <property type="entry name" value="Ribonuclease H-like superfamily/Ribonuclease H"/>
    <property type="match status" value="1"/>
</dbReference>
<dbReference type="GO" id="GO:0003676">
    <property type="term" value="F:nucleic acid binding"/>
    <property type="evidence" value="ECO:0007669"/>
    <property type="project" value="InterPro"/>
</dbReference>
<feature type="domain" description="Integrase catalytic" evidence="1">
    <location>
        <begin position="229"/>
        <end position="327"/>
    </location>
</feature>
<protein>
    <recommendedName>
        <fullName evidence="1">Integrase catalytic domain-containing protein</fullName>
    </recommendedName>
</protein>
<dbReference type="GO" id="GO:0015074">
    <property type="term" value="P:DNA integration"/>
    <property type="evidence" value="ECO:0007669"/>
    <property type="project" value="InterPro"/>
</dbReference>
<accession>A0A7M5XMX1</accession>
<dbReference type="RefSeq" id="XP_066928304.1">
    <property type="nucleotide sequence ID" value="XM_067072203.1"/>
</dbReference>
<sequence>MSDRIARAGTLGHEEVLEDIELYIRGLARSFPETKDPEFEKKLNQANVNVQRLAQGNTNEANVQRVHGLVSRLKSRYNALPLASVNEEKNSRYSKKTVSGKKGNNPYDIDITHLKFLLSIGHNVKEIAEKGLLGGSMHRNTLTRFMKDNNIPTPRERYSIISDDDLLILIRKIALDFPNSGIREVTALLRTGNPPHIVQRDRVARLLSFSNPEATARRWAQVVPRRVYSVPTPNHLWHIDTHHSLIRWNFVIHSCIDGFSRFIIYLKIHTNNLAKTMVCDFIEGVKVSGVPSRVRADHGGEFVHVKSLMESLNGPGHNALYLWKVCS</sequence>
<evidence type="ECO:0000313" key="3">
    <source>
        <dbReference type="Proteomes" id="UP000594262"/>
    </source>
</evidence>
<dbReference type="Proteomes" id="UP000594262">
    <property type="component" value="Unplaced"/>
</dbReference>
<keyword evidence="3" id="KW-1185">Reference proteome</keyword>
<dbReference type="EnsemblMetazoa" id="CLYHEMT026363.1">
    <property type="protein sequence ID" value="CLYHEMP026363.1"/>
    <property type="gene ID" value="CLYHEMG026363"/>
</dbReference>
<organism evidence="2 3">
    <name type="scientific">Clytia hemisphaerica</name>
    <dbReference type="NCBI Taxonomy" id="252671"/>
    <lineage>
        <taxon>Eukaryota</taxon>
        <taxon>Metazoa</taxon>
        <taxon>Cnidaria</taxon>
        <taxon>Hydrozoa</taxon>
        <taxon>Hydroidolina</taxon>
        <taxon>Leptothecata</taxon>
        <taxon>Obeliida</taxon>
        <taxon>Clytiidae</taxon>
        <taxon>Clytia</taxon>
    </lineage>
</organism>